<sequence length="145" mass="15313">MIRLNMTTDARWVDLLPGLRLVVWPVTTTIMAAARADAALNDLDDDSPREMLAVTMAQAVARRIVVDWTGVGDDDGNPLPVTPEGIDALLNIWPVFEAFQEKVLGPYLVLDAEKNVSAPSPNGISAGATDIATPAPDAAPTALPG</sequence>
<proteinExistence type="predicted"/>
<feature type="compositionally biased region" description="Low complexity" evidence="1">
    <location>
        <begin position="126"/>
        <end position="145"/>
    </location>
</feature>
<comment type="caution">
    <text evidence="2">The sequence shown here is derived from an EMBL/GenBank/DDBJ whole genome shotgun (WGS) entry which is preliminary data.</text>
</comment>
<dbReference type="EMBL" id="JRKQ01000004">
    <property type="protein sequence ID" value="KGJ23505.1"/>
    <property type="molecule type" value="Genomic_DNA"/>
</dbReference>
<evidence type="ECO:0000256" key="1">
    <source>
        <dbReference type="SAM" id="MobiDB-lite"/>
    </source>
</evidence>
<name>A0A099GL30_9RHOB</name>
<dbReference type="AlphaFoldDB" id="A0A099GL30"/>
<feature type="region of interest" description="Disordered" evidence="1">
    <location>
        <begin position="124"/>
        <end position="145"/>
    </location>
</feature>
<dbReference type="RefSeq" id="WP_036706825.1">
    <property type="nucleotide sequence ID" value="NZ_JRKQ01000004.1"/>
</dbReference>
<reference evidence="2 3" key="2">
    <citation type="submission" date="2014-10" db="EMBL/GenBank/DDBJ databases">
        <title>Paracoccus sanguinis sp. nov., isolated from clinical specimens of New York State patients.</title>
        <authorList>
            <person name="Mingle L.A."/>
            <person name="Cole J.A."/>
            <person name="Lapierre P."/>
            <person name="Musser K.A."/>
        </authorList>
    </citation>
    <scope>NUCLEOTIDE SEQUENCE [LARGE SCALE GENOMIC DNA]</scope>
    <source>
        <strain evidence="2 3">5503</strain>
    </source>
</reference>
<protein>
    <submittedName>
        <fullName evidence="2">Uncharacterized protein</fullName>
    </submittedName>
</protein>
<evidence type="ECO:0000313" key="3">
    <source>
        <dbReference type="Proteomes" id="UP000029858"/>
    </source>
</evidence>
<reference evidence="2 3" key="1">
    <citation type="submission" date="2014-09" db="EMBL/GenBank/DDBJ databases">
        <authorList>
            <person name="McGinnis J.M."/>
            <person name="Wolfgang W.J."/>
        </authorList>
    </citation>
    <scope>NUCLEOTIDE SEQUENCE [LARGE SCALE GENOMIC DNA]</scope>
    <source>
        <strain evidence="2 3">5503</strain>
    </source>
</reference>
<gene>
    <name evidence="2" type="ORF">IX56_01710</name>
</gene>
<dbReference type="Proteomes" id="UP000029858">
    <property type="component" value="Unassembled WGS sequence"/>
</dbReference>
<organism evidence="2 3">
    <name type="scientific">Paracoccus sanguinis</name>
    <dbReference type="NCBI Taxonomy" id="1545044"/>
    <lineage>
        <taxon>Bacteria</taxon>
        <taxon>Pseudomonadati</taxon>
        <taxon>Pseudomonadota</taxon>
        <taxon>Alphaproteobacteria</taxon>
        <taxon>Rhodobacterales</taxon>
        <taxon>Paracoccaceae</taxon>
        <taxon>Paracoccus</taxon>
    </lineage>
</organism>
<evidence type="ECO:0000313" key="2">
    <source>
        <dbReference type="EMBL" id="KGJ23505.1"/>
    </source>
</evidence>
<accession>A0A099GL30</accession>